<keyword evidence="1" id="KW-0472">Membrane</keyword>
<evidence type="ECO:0000256" key="1">
    <source>
        <dbReference type="SAM" id="Phobius"/>
    </source>
</evidence>
<evidence type="ECO:0000313" key="3">
    <source>
        <dbReference type="Proteomes" id="UP000799291"/>
    </source>
</evidence>
<keyword evidence="1" id="KW-0812">Transmembrane</keyword>
<accession>A0A6G1JE40</accession>
<name>A0A6G1JE40_9PLEO</name>
<protein>
    <submittedName>
        <fullName evidence="2">Uncharacterized protein</fullName>
    </submittedName>
</protein>
<feature type="transmembrane region" description="Helical" evidence="1">
    <location>
        <begin position="37"/>
        <end position="59"/>
    </location>
</feature>
<proteinExistence type="predicted"/>
<reference evidence="2" key="1">
    <citation type="journal article" date="2020" name="Stud. Mycol.">
        <title>101 Dothideomycetes genomes: a test case for predicting lifestyles and emergence of pathogens.</title>
        <authorList>
            <person name="Haridas S."/>
            <person name="Albert R."/>
            <person name="Binder M."/>
            <person name="Bloem J."/>
            <person name="Labutti K."/>
            <person name="Salamov A."/>
            <person name="Andreopoulos B."/>
            <person name="Baker S."/>
            <person name="Barry K."/>
            <person name="Bills G."/>
            <person name="Bluhm B."/>
            <person name="Cannon C."/>
            <person name="Castanera R."/>
            <person name="Culley D."/>
            <person name="Daum C."/>
            <person name="Ezra D."/>
            <person name="Gonzalez J."/>
            <person name="Henrissat B."/>
            <person name="Kuo A."/>
            <person name="Liang C."/>
            <person name="Lipzen A."/>
            <person name="Lutzoni F."/>
            <person name="Magnuson J."/>
            <person name="Mondo S."/>
            <person name="Nolan M."/>
            <person name="Ohm R."/>
            <person name="Pangilinan J."/>
            <person name="Park H.-J."/>
            <person name="Ramirez L."/>
            <person name="Alfaro M."/>
            <person name="Sun H."/>
            <person name="Tritt A."/>
            <person name="Yoshinaga Y."/>
            <person name="Zwiers L.-H."/>
            <person name="Turgeon B."/>
            <person name="Goodwin S."/>
            <person name="Spatafora J."/>
            <person name="Crous P."/>
            <person name="Grigoriev I."/>
        </authorList>
    </citation>
    <scope>NUCLEOTIDE SEQUENCE</scope>
    <source>
        <strain evidence="2">CBS 122367</strain>
    </source>
</reference>
<dbReference type="EMBL" id="MU005573">
    <property type="protein sequence ID" value="KAF2688501.1"/>
    <property type="molecule type" value="Genomic_DNA"/>
</dbReference>
<dbReference type="Proteomes" id="UP000799291">
    <property type="component" value="Unassembled WGS sequence"/>
</dbReference>
<gene>
    <name evidence="2" type="ORF">K458DRAFT_148730</name>
</gene>
<keyword evidence="1" id="KW-1133">Transmembrane helix</keyword>
<organism evidence="2 3">
    <name type="scientific">Lentithecium fluviatile CBS 122367</name>
    <dbReference type="NCBI Taxonomy" id="1168545"/>
    <lineage>
        <taxon>Eukaryota</taxon>
        <taxon>Fungi</taxon>
        <taxon>Dikarya</taxon>
        <taxon>Ascomycota</taxon>
        <taxon>Pezizomycotina</taxon>
        <taxon>Dothideomycetes</taxon>
        <taxon>Pleosporomycetidae</taxon>
        <taxon>Pleosporales</taxon>
        <taxon>Massarineae</taxon>
        <taxon>Lentitheciaceae</taxon>
        <taxon>Lentithecium</taxon>
    </lineage>
</organism>
<evidence type="ECO:0000313" key="2">
    <source>
        <dbReference type="EMBL" id="KAF2688501.1"/>
    </source>
</evidence>
<sequence length="60" mass="6854">MQCGLSFSRKAPSKTPLSAVSCIMTEGRRRDRMKRYLMNKVYLASMAHSSPWMVIRFALG</sequence>
<dbReference type="AlphaFoldDB" id="A0A6G1JE40"/>
<keyword evidence="3" id="KW-1185">Reference proteome</keyword>